<reference evidence="2 3" key="1">
    <citation type="submission" date="2019-02" db="EMBL/GenBank/DDBJ databases">
        <title>Complete genome sequence of Burkholderia cenocepacia phage BcepSauron.</title>
        <authorList>
            <person name="Park K."/>
            <person name="Gonzalez C."/>
            <person name="Liu M."/>
            <person name="Gill J."/>
        </authorList>
    </citation>
    <scope>NUCLEOTIDE SEQUENCE [LARGE SCALE GENOMIC DNA]</scope>
</reference>
<feature type="region of interest" description="Disordered" evidence="1">
    <location>
        <begin position="206"/>
        <end position="232"/>
    </location>
</feature>
<proteinExistence type="predicted"/>
<sequence>MGYNPLVLSTREEQEQADDFLMSLTQLARTTTNPQGSSPMQEIERRLAEAQAPEQNASAPAPQRVRRSRFFYSPTKSFKEAVDDAKGISEPKSLPVENGEINDRAEAYARELPVALSDKIAVIREYLLNEWAPSAFATSAATAQFMDVAQRTLGTAIDTQPMMKLQLMVDKALTVKMAEFVAQFMNLDPSQAPALADHVAPKKEAIIIHPHDDERRQRQRPAPRREREDEED</sequence>
<keyword evidence="3" id="KW-1185">Reference proteome</keyword>
<protein>
    <submittedName>
        <fullName evidence="2">Uncharacterized protein</fullName>
    </submittedName>
</protein>
<evidence type="ECO:0000313" key="3">
    <source>
        <dbReference type="Proteomes" id="UP000301424"/>
    </source>
</evidence>
<evidence type="ECO:0000313" key="2">
    <source>
        <dbReference type="EMBL" id="QBQ74624.1"/>
    </source>
</evidence>
<evidence type="ECO:0000256" key="1">
    <source>
        <dbReference type="SAM" id="MobiDB-lite"/>
    </source>
</evidence>
<organism evidence="2 3">
    <name type="scientific">Burkholderia phage BcepSauron</name>
    <dbReference type="NCBI Taxonomy" id="2530033"/>
    <lineage>
        <taxon>Viruses</taxon>
        <taxon>Duplodnaviria</taxon>
        <taxon>Heunggongvirae</taxon>
        <taxon>Uroviricota</taxon>
        <taxon>Caudoviricetes</taxon>
        <taxon>Sarumanvirus</taxon>
        <taxon>Sarumanvirus bcepsauron</taxon>
    </lineage>
</organism>
<name>A0A482MLG2_9CAUD</name>
<feature type="compositionally biased region" description="Basic and acidic residues" evidence="1">
    <location>
        <begin position="223"/>
        <end position="232"/>
    </location>
</feature>
<gene>
    <name evidence="2" type="ORF">BcepSauron_244</name>
</gene>
<dbReference type="Proteomes" id="UP000301424">
    <property type="component" value="Segment"/>
</dbReference>
<accession>A0A482MLG2</accession>
<feature type="compositionally biased region" description="Basic and acidic residues" evidence="1">
    <location>
        <begin position="206"/>
        <end position="216"/>
    </location>
</feature>
<dbReference type="EMBL" id="MK552141">
    <property type="protein sequence ID" value="QBQ74624.1"/>
    <property type="molecule type" value="Genomic_DNA"/>
</dbReference>